<organism evidence="2 3">
    <name type="scientific">Massilimicrobiota timonensis</name>
    <dbReference type="NCBI Taxonomy" id="1776392"/>
    <lineage>
        <taxon>Bacteria</taxon>
        <taxon>Bacillati</taxon>
        <taxon>Bacillota</taxon>
        <taxon>Erysipelotrichia</taxon>
        <taxon>Erysipelotrichales</taxon>
        <taxon>Erysipelotrichaceae</taxon>
        <taxon>Massilimicrobiota</taxon>
    </lineage>
</organism>
<feature type="transmembrane region" description="Helical" evidence="1">
    <location>
        <begin position="33"/>
        <end position="53"/>
    </location>
</feature>
<sequence>MNIKEIRRAIMITLGGTLIGTLLFIFGLSLNNLFFITIQYIIALLLYICSFLAAYRQYQKNHSYIFIYIVLLIIIITIITTYAFIMKCL</sequence>
<keyword evidence="1" id="KW-1133">Transmembrane helix</keyword>
<name>A0A1Y4STM0_9FIRM</name>
<evidence type="ECO:0000313" key="3">
    <source>
        <dbReference type="Proteomes" id="UP000195305"/>
    </source>
</evidence>
<keyword evidence="1" id="KW-0472">Membrane</keyword>
<evidence type="ECO:0000313" key="2">
    <source>
        <dbReference type="EMBL" id="OUQ32331.1"/>
    </source>
</evidence>
<gene>
    <name evidence="2" type="ORF">B5E75_12305</name>
</gene>
<keyword evidence="3" id="KW-1185">Reference proteome</keyword>
<evidence type="ECO:0000256" key="1">
    <source>
        <dbReference type="SAM" id="Phobius"/>
    </source>
</evidence>
<keyword evidence="1" id="KW-0812">Transmembrane</keyword>
<dbReference type="RefSeq" id="WP_087359654.1">
    <property type="nucleotide sequence ID" value="NZ_NFLJ01000043.1"/>
</dbReference>
<dbReference type="EMBL" id="NFLJ01000043">
    <property type="protein sequence ID" value="OUQ32331.1"/>
    <property type="molecule type" value="Genomic_DNA"/>
</dbReference>
<comment type="caution">
    <text evidence="2">The sequence shown here is derived from an EMBL/GenBank/DDBJ whole genome shotgun (WGS) entry which is preliminary data.</text>
</comment>
<protein>
    <submittedName>
        <fullName evidence="2">Uncharacterized protein</fullName>
    </submittedName>
</protein>
<accession>A0A1Y4STM0</accession>
<feature type="transmembrane region" description="Helical" evidence="1">
    <location>
        <begin position="9"/>
        <end position="27"/>
    </location>
</feature>
<reference evidence="2 3" key="1">
    <citation type="journal article" date="2018" name="BMC Genomics">
        <title>Whole genome sequencing and function prediction of 133 gut anaerobes isolated from chicken caecum in pure cultures.</title>
        <authorList>
            <person name="Medvecky M."/>
            <person name="Cejkova D."/>
            <person name="Polansky O."/>
            <person name="Karasova D."/>
            <person name="Kubasova T."/>
            <person name="Cizek A."/>
            <person name="Rychlik I."/>
        </authorList>
    </citation>
    <scope>NUCLEOTIDE SEQUENCE [LARGE SCALE GENOMIC DNA]</scope>
    <source>
        <strain evidence="2 3">An13</strain>
    </source>
</reference>
<proteinExistence type="predicted"/>
<dbReference type="Proteomes" id="UP000195305">
    <property type="component" value="Unassembled WGS sequence"/>
</dbReference>
<feature type="transmembrane region" description="Helical" evidence="1">
    <location>
        <begin position="65"/>
        <end position="85"/>
    </location>
</feature>
<dbReference type="AlphaFoldDB" id="A0A1Y4STM0"/>